<dbReference type="AlphaFoldDB" id="A0AAE3D9X0"/>
<evidence type="ECO:0000256" key="1">
    <source>
        <dbReference type="SAM" id="Phobius"/>
    </source>
</evidence>
<sequence length="147" mass="16236">MSAKTRIWVFHMKELIYTAVFVVLGIFFLLLLIFMFSPDQTAQTSEESPSPYTAGIYTTSLMLGGNPVEIAITVDQDYISSIRFRQLSESVAAMYPLMEPALDALSAQICETQSLENLSYSEDSQYTSLMLVSAIKTALAKAEKAAP</sequence>
<keyword evidence="1" id="KW-0812">Transmembrane</keyword>
<keyword evidence="3" id="KW-1185">Reference proteome</keyword>
<evidence type="ECO:0008006" key="4">
    <source>
        <dbReference type="Google" id="ProtNLM"/>
    </source>
</evidence>
<dbReference type="RefSeq" id="WP_118771021.1">
    <property type="nucleotide sequence ID" value="NZ_JAJEPS010000007.1"/>
</dbReference>
<gene>
    <name evidence="2" type="ORF">LKD36_08620</name>
</gene>
<proteinExistence type="predicted"/>
<dbReference type="Proteomes" id="UP001198220">
    <property type="component" value="Unassembled WGS sequence"/>
</dbReference>
<keyword evidence="1" id="KW-1133">Transmembrane helix</keyword>
<reference evidence="2 3" key="1">
    <citation type="submission" date="2021-10" db="EMBL/GenBank/DDBJ databases">
        <title>Anaerobic single-cell dispensing facilitates the cultivation of human gut bacteria.</title>
        <authorList>
            <person name="Afrizal A."/>
        </authorList>
    </citation>
    <scope>NUCLEOTIDE SEQUENCE [LARGE SCALE GENOMIC DNA]</scope>
    <source>
        <strain evidence="2 3">CLA-AA-H276</strain>
    </source>
</reference>
<feature type="transmembrane region" description="Helical" evidence="1">
    <location>
        <begin position="15"/>
        <end position="36"/>
    </location>
</feature>
<organism evidence="2 3">
    <name type="scientific">Hominiventricola filiformis</name>
    <dbReference type="NCBI Taxonomy" id="2885352"/>
    <lineage>
        <taxon>Bacteria</taxon>
        <taxon>Bacillati</taxon>
        <taxon>Bacillota</taxon>
        <taxon>Clostridia</taxon>
        <taxon>Lachnospirales</taxon>
        <taxon>Lachnospiraceae</taxon>
        <taxon>Hominiventricola</taxon>
    </lineage>
</organism>
<evidence type="ECO:0000313" key="2">
    <source>
        <dbReference type="EMBL" id="MCC2126243.1"/>
    </source>
</evidence>
<dbReference type="EMBL" id="JAJEPS010000007">
    <property type="protein sequence ID" value="MCC2126243.1"/>
    <property type="molecule type" value="Genomic_DNA"/>
</dbReference>
<accession>A0AAE3D9X0</accession>
<name>A0AAE3D9X0_9FIRM</name>
<protein>
    <recommendedName>
        <fullName evidence="4">FMN-binding domain-containing protein</fullName>
    </recommendedName>
</protein>
<evidence type="ECO:0000313" key="3">
    <source>
        <dbReference type="Proteomes" id="UP001198220"/>
    </source>
</evidence>
<comment type="caution">
    <text evidence="2">The sequence shown here is derived from an EMBL/GenBank/DDBJ whole genome shotgun (WGS) entry which is preliminary data.</text>
</comment>
<keyword evidence="1" id="KW-0472">Membrane</keyword>